<proteinExistence type="predicted"/>
<evidence type="ECO:0000313" key="3">
    <source>
        <dbReference type="Proteomes" id="UP001321486"/>
    </source>
</evidence>
<evidence type="ECO:0000313" key="2">
    <source>
        <dbReference type="EMBL" id="BDZ50793.1"/>
    </source>
</evidence>
<protein>
    <recommendedName>
        <fullName evidence="4">DUF3071 domain-containing protein</fullName>
    </recommendedName>
</protein>
<evidence type="ECO:0000256" key="1">
    <source>
        <dbReference type="SAM" id="MobiDB-lite"/>
    </source>
</evidence>
<accession>A0ABN6Y4E1</accession>
<gene>
    <name evidence="2" type="ORF">GCM10025867_30340</name>
</gene>
<keyword evidence="3" id="KW-1185">Reference proteome</keyword>
<feature type="region of interest" description="Disordered" evidence="1">
    <location>
        <begin position="1"/>
        <end position="86"/>
    </location>
</feature>
<dbReference type="Proteomes" id="UP001321486">
    <property type="component" value="Chromosome"/>
</dbReference>
<evidence type="ECO:0008006" key="4">
    <source>
        <dbReference type="Google" id="ProtNLM"/>
    </source>
</evidence>
<feature type="compositionally biased region" description="Acidic residues" evidence="1">
    <location>
        <begin position="1"/>
        <end position="11"/>
    </location>
</feature>
<sequence>MIDVPLDDFDEPEKPADDTPAEPARTTKPLATHPTASRRPIESRPESESRQPERQKTASGRGRKGRASMPSWDEIVFGARSDDDPA</sequence>
<feature type="compositionally biased region" description="Basic and acidic residues" evidence="1">
    <location>
        <begin position="39"/>
        <end position="56"/>
    </location>
</feature>
<organism evidence="2 3">
    <name type="scientific">Frondihabitans sucicola</name>
    <dbReference type="NCBI Taxonomy" id="1268041"/>
    <lineage>
        <taxon>Bacteria</taxon>
        <taxon>Bacillati</taxon>
        <taxon>Actinomycetota</taxon>
        <taxon>Actinomycetes</taxon>
        <taxon>Micrococcales</taxon>
        <taxon>Microbacteriaceae</taxon>
        <taxon>Frondihabitans</taxon>
    </lineage>
</organism>
<reference evidence="3" key="1">
    <citation type="journal article" date="2019" name="Int. J. Syst. Evol. Microbiol.">
        <title>The Global Catalogue of Microorganisms (GCM) 10K type strain sequencing project: providing services to taxonomists for standard genome sequencing and annotation.</title>
        <authorList>
            <consortium name="The Broad Institute Genomics Platform"/>
            <consortium name="The Broad Institute Genome Sequencing Center for Infectious Disease"/>
            <person name="Wu L."/>
            <person name="Ma J."/>
        </authorList>
    </citation>
    <scope>NUCLEOTIDE SEQUENCE [LARGE SCALE GENOMIC DNA]</scope>
    <source>
        <strain evidence="3">NBRC 108728</strain>
    </source>
</reference>
<dbReference type="RefSeq" id="WP_286343720.1">
    <property type="nucleotide sequence ID" value="NZ_AP027732.1"/>
</dbReference>
<dbReference type="EMBL" id="AP027732">
    <property type="protein sequence ID" value="BDZ50793.1"/>
    <property type="molecule type" value="Genomic_DNA"/>
</dbReference>
<name>A0ABN6Y4E1_9MICO</name>